<dbReference type="AlphaFoldDB" id="A0AB39KSW5"/>
<feature type="domain" description="DSBA-like thioredoxin" evidence="1">
    <location>
        <begin position="5"/>
        <end position="204"/>
    </location>
</feature>
<accession>A0AB39KSW5</accession>
<organism evidence="2">
    <name type="scientific">Caulobacter sp. 73W</name>
    <dbReference type="NCBI Taxonomy" id="3161137"/>
    <lineage>
        <taxon>Bacteria</taxon>
        <taxon>Pseudomonadati</taxon>
        <taxon>Pseudomonadota</taxon>
        <taxon>Alphaproteobacteria</taxon>
        <taxon>Caulobacterales</taxon>
        <taxon>Caulobacteraceae</taxon>
        <taxon>Caulobacter</taxon>
    </lineage>
</organism>
<dbReference type="CDD" id="cd03024">
    <property type="entry name" value="DsbA_FrnE"/>
    <property type="match status" value="1"/>
</dbReference>
<dbReference type="EMBL" id="CP158375">
    <property type="protein sequence ID" value="XDO96985.1"/>
    <property type="molecule type" value="Genomic_DNA"/>
</dbReference>
<dbReference type="Gene3D" id="3.40.30.10">
    <property type="entry name" value="Glutaredoxin"/>
    <property type="match status" value="1"/>
</dbReference>
<dbReference type="Pfam" id="PF01323">
    <property type="entry name" value="DSBA"/>
    <property type="match status" value="1"/>
</dbReference>
<evidence type="ECO:0000313" key="2">
    <source>
        <dbReference type="EMBL" id="XDO96985.1"/>
    </source>
</evidence>
<evidence type="ECO:0000259" key="1">
    <source>
        <dbReference type="Pfam" id="PF01323"/>
    </source>
</evidence>
<dbReference type="InterPro" id="IPR036249">
    <property type="entry name" value="Thioredoxin-like_sf"/>
</dbReference>
<sequence>MPLAIDFIADVVCPWCYLGWKRLEQALALRPDVEAAITWRPYQLDPSLPEEGVDRAAYMAAKFPDKSRLQAVHDELVRQAAECGVSMNFSIIDKAPNTNGAQRLIRWAGGAGVQAKVAQAVMAAYFTDGRDIGDPIVLADIGEQAGMDRLTVLKLLSEGADRKIVAHEHQMAVRAGVNGVPFMIFGGKVAISGAESAEHIARAIDKALELSA</sequence>
<dbReference type="PANTHER" id="PTHR13887:SF41">
    <property type="entry name" value="THIOREDOXIN SUPERFAMILY PROTEIN"/>
    <property type="match status" value="1"/>
</dbReference>
<dbReference type="SUPFAM" id="SSF52833">
    <property type="entry name" value="Thioredoxin-like"/>
    <property type="match status" value="1"/>
</dbReference>
<dbReference type="RefSeq" id="WP_369059908.1">
    <property type="nucleotide sequence ID" value="NZ_CP158375.1"/>
</dbReference>
<dbReference type="GO" id="GO:0016491">
    <property type="term" value="F:oxidoreductase activity"/>
    <property type="evidence" value="ECO:0007669"/>
    <property type="project" value="InterPro"/>
</dbReference>
<protein>
    <submittedName>
        <fullName evidence="2">DsbA family oxidoreductase</fullName>
    </submittedName>
</protein>
<gene>
    <name evidence="2" type="ORF">ABOZ73_00720</name>
</gene>
<dbReference type="InterPro" id="IPR001853">
    <property type="entry name" value="DSBA-like_thioredoxin_dom"/>
</dbReference>
<name>A0AB39KSW5_9CAUL</name>
<dbReference type="PANTHER" id="PTHR13887">
    <property type="entry name" value="GLUTATHIONE S-TRANSFERASE KAPPA"/>
    <property type="match status" value="1"/>
</dbReference>
<reference evidence="2" key="1">
    <citation type="submission" date="2024-06" db="EMBL/GenBank/DDBJ databases">
        <title>Caulobacter inopinatus, sp. nov.</title>
        <authorList>
            <person name="Donachie S.P."/>
        </authorList>
    </citation>
    <scope>NUCLEOTIDE SEQUENCE</scope>
    <source>
        <strain evidence="2">73W</strain>
    </source>
</reference>
<proteinExistence type="predicted"/>